<name>A0A514E8N5_9XANT</name>
<dbReference type="InterPro" id="IPR023198">
    <property type="entry name" value="PGP-like_dom2"/>
</dbReference>
<evidence type="ECO:0000313" key="3">
    <source>
        <dbReference type="Proteomes" id="UP000319349"/>
    </source>
</evidence>
<dbReference type="PANTHER" id="PTHR43611:SF3">
    <property type="entry name" value="FLAVIN MONONUCLEOTIDE HYDROLASE 1, CHLOROPLATIC"/>
    <property type="match status" value="1"/>
</dbReference>
<organism evidence="2 3">
    <name type="scientific">Xanthomonas cerealis pv. cerealis</name>
    <dbReference type="NCBI Taxonomy" id="152263"/>
    <lineage>
        <taxon>Bacteria</taxon>
        <taxon>Pseudomonadati</taxon>
        <taxon>Pseudomonadota</taxon>
        <taxon>Gammaproteobacteria</taxon>
        <taxon>Lysobacterales</taxon>
        <taxon>Lysobacteraceae</taxon>
        <taxon>Xanthomonas</taxon>
        <taxon>Xanthomonas translucens group</taxon>
        <taxon>Xanthomonas cerealis</taxon>
    </lineage>
</organism>
<dbReference type="GO" id="GO:0016787">
    <property type="term" value="F:hydrolase activity"/>
    <property type="evidence" value="ECO:0007669"/>
    <property type="project" value="UniProtKB-KW"/>
</dbReference>
<dbReference type="Proteomes" id="UP000319349">
    <property type="component" value="Chromosome"/>
</dbReference>
<accession>A0A514E8N5</accession>
<gene>
    <name evidence="2" type="ORF">E4A48_00600</name>
</gene>
<protein>
    <submittedName>
        <fullName evidence="2">Hydrolase</fullName>
    </submittedName>
</protein>
<dbReference type="NCBIfam" id="TIGR01509">
    <property type="entry name" value="HAD-SF-IA-v3"/>
    <property type="match status" value="1"/>
</dbReference>
<dbReference type="AlphaFoldDB" id="A0A514E8N5"/>
<dbReference type="SUPFAM" id="SSF56784">
    <property type="entry name" value="HAD-like"/>
    <property type="match status" value="1"/>
</dbReference>
<evidence type="ECO:0000313" key="2">
    <source>
        <dbReference type="EMBL" id="QDI02394.1"/>
    </source>
</evidence>
<evidence type="ECO:0000256" key="1">
    <source>
        <dbReference type="SAM" id="MobiDB-lite"/>
    </source>
</evidence>
<proteinExistence type="predicted"/>
<dbReference type="Pfam" id="PF00702">
    <property type="entry name" value="Hydrolase"/>
    <property type="match status" value="1"/>
</dbReference>
<dbReference type="Gene3D" id="3.40.50.1000">
    <property type="entry name" value="HAD superfamily/HAD-like"/>
    <property type="match status" value="1"/>
</dbReference>
<dbReference type="PANTHER" id="PTHR43611">
    <property type="entry name" value="ALPHA-D-GLUCOSE 1-PHOSPHATE PHOSPHATASE"/>
    <property type="match status" value="1"/>
</dbReference>
<dbReference type="Gene3D" id="1.10.150.240">
    <property type="entry name" value="Putative phosphatase, domain 2"/>
    <property type="match status" value="1"/>
</dbReference>
<dbReference type="InterPro" id="IPR036412">
    <property type="entry name" value="HAD-like_sf"/>
</dbReference>
<dbReference type="InterPro" id="IPR023214">
    <property type="entry name" value="HAD_sf"/>
</dbReference>
<feature type="region of interest" description="Disordered" evidence="1">
    <location>
        <begin position="27"/>
        <end position="49"/>
    </location>
</feature>
<sequence>MERVSTRLALCSAIGTVRHGARGVLRWRTDPHPTSSPVGRGARAQVPRRRGVAAATAGTGLLSAADAPDPTHIPALPLHTAPDAVAALIHPRPKLLLLDFDGVLAAYARLARLAHLAAHCGCDCERVRQVLFASGLETAYDSGDIATADYLQRLGEGLGAHVSEADWIAARVAGSRGDPGAIERVLALADRIDIGVLTNNGALMAQAIAQIVPALFPLLHGRVLCSGVLGGRKPQAEVYRRALDHFGIAPRHALFIDDLFVNVRGARAIGLPAETASGARALRRALARHGLT</sequence>
<keyword evidence="3" id="KW-1185">Reference proteome</keyword>
<keyword evidence="2" id="KW-0378">Hydrolase</keyword>
<dbReference type="InterPro" id="IPR006439">
    <property type="entry name" value="HAD-SF_hydro_IA"/>
</dbReference>
<dbReference type="EMBL" id="CP038228">
    <property type="protein sequence ID" value="QDI02394.1"/>
    <property type="molecule type" value="Genomic_DNA"/>
</dbReference>
<reference evidence="2 3" key="1">
    <citation type="submission" date="2019-03" db="EMBL/GenBank/DDBJ databases">
        <title>Tal1 in Xanthomonas translucens pv. cerealis Contributes to Virulence in Bacterial Leaf Streak of Wheat.</title>
        <authorList>
            <person name="Shah S.M.A."/>
            <person name="Haq F."/>
            <person name="Ma W."/>
            <person name="Xu X."/>
            <person name="Wang S."/>
            <person name="Xu Z."/>
            <person name="Zou L."/>
            <person name="Zhu B."/>
            <person name="Chen G."/>
        </authorList>
    </citation>
    <scope>NUCLEOTIDE SEQUENCE [LARGE SCALE GENOMIC DNA]</scope>
    <source>
        <strain evidence="2 3">01</strain>
    </source>
</reference>